<evidence type="ECO:0000313" key="2">
    <source>
        <dbReference type="Proteomes" id="UP000682782"/>
    </source>
</evidence>
<sequence>MRERLKFWNQYGYQLDVFRKYADAVGKSNRGSLRVISAIAVIGAPPVIFFGYATHQVHGGVYFLLGVLLAGILAAFCAYRKTSSNASLLITGYLLGITVYAAAIWSAVSYDTDVFWIGIHLIVGGFMFDYAWRIGALQLVGYVALEISWRAQAGVQDSLHSAFTVLYLVISLITIYTLNRARVVLITGREESRRAAETDLLTGLTARVAAQKEIEEHLKTDEHGVMMLLDLDGFKSVNDKLGHQMGDKVLIEVAADMKAMFRNSDVLSRLGGDEFVIYLKSAPGKEWVLERSEQMVQKISRTVGTGENAVRVAASVGIVMTDMVERSYDDLYRAADIAMYTAKNAGGNKAMFYTEDMKHHRETVESSGQE</sequence>
<organism evidence="1 2">
    <name type="scientific">Aristaeella hokkaidonensis</name>
    <dbReference type="NCBI Taxonomy" id="3046382"/>
    <lineage>
        <taxon>Bacteria</taxon>
        <taxon>Bacillati</taxon>
        <taxon>Bacillota</taxon>
        <taxon>Clostridia</taxon>
        <taxon>Eubacteriales</taxon>
        <taxon>Aristaeellaceae</taxon>
        <taxon>Aristaeella</taxon>
    </lineage>
</organism>
<protein>
    <submittedName>
        <fullName evidence="1">Diguanylate cyclase</fullName>
    </submittedName>
</protein>
<keyword evidence="2" id="KW-1185">Reference proteome</keyword>
<proteinExistence type="predicted"/>
<gene>
    <name evidence="1" type="ORF">JYE49_11950</name>
</gene>
<reference evidence="1" key="1">
    <citation type="submission" date="2021-01" db="EMBL/GenBank/DDBJ databases">
        <title>Complete genome sequence of Clostridiales bacterium R-7.</title>
        <authorList>
            <person name="Mahoney-Kurpe S.C."/>
            <person name="Palevich N."/>
            <person name="Koike S."/>
            <person name="Moon C.D."/>
            <person name="Attwood G.T."/>
        </authorList>
    </citation>
    <scope>NUCLEOTIDE SEQUENCE</scope>
    <source>
        <strain evidence="1">R-7</strain>
    </source>
</reference>
<name>A0AC61MVT8_9FIRM</name>
<dbReference type="Proteomes" id="UP000682782">
    <property type="component" value="Chromosome"/>
</dbReference>
<evidence type="ECO:0000313" key="1">
    <source>
        <dbReference type="EMBL" id="QUC66561.1"/>
    </source>
</evidence>
<dbReference type="EMBL" id="CP068393">
    <property type="protein sequence ID" value="QUC66561.1"/>
    <property type="molecule type" value="Genomic_DNA"/>
</dbReference>
<accession>A0AC61MVT8</accession>